<evidence type="ECO:0000313" key="1">
    <source>
        <dbReference type="EMBL" id="CDW32696.1"/>
    </source>
</evidence>
<dbReference type="AlphaFoldDB" id="A0A0K2U4Q7"/>
<name>A0A0K2U4Q7_LEPSM</name>
<accession>A0A0K2U4Q7</accession>
<reference evidence="1" key="1">
    <citation type="submission" date="2014-05" db="EMBL/GenBank/DDBJ databases">
        <authorList>
            <person name="Chronopoulou M."/>
        </authorList>
    </citation>
    <scope>NUCLEOTIDE SEQUENCE</scope>
    <source>
        <tissue evidence="1">Whole organism</tissue>
    </source>
</reference>
<organism evidence="1">
    <name type="scientific">Lepeophtheirus salmonis</name>
    <name type="common">Salmon louse</name>
    <name type="synonym">Caligus salmonis</name>
    <dbReference type="NCBI Taxonomy" id="72036"/>
    <lineage>
        <taxon>Eukaryota</taxon>
        <taxon>Metazoa</taxon>
        <taxon>Ecdysozoa</taxon>
        <taxon>Arthropoda</taxon>
        <taxon>Crustacea</taxon>
        <taxon>Multicrustacea</taxon>
        <taxon>Hexanauplia</taxon>
        <taxon>Copepoda</taxon>
        <taxon>Siphonostomatoida</taxon>
        <taxon>Caligidae</taxon>
        <taxon>Lepeophtheirus</taxon>
    </lineage>
</organism>
<proteinExistence type="predicted"/>
<protein>
    <submittedName>
        <fullName evidence="1">Uncharacterized protein</fullName>
    </submittedName>
</protein>
<dbReference type="EMBL" id="HACA01015335">
    <property type="protein sequence ID" value="CDW32696.1"/>
    <property type="molecule type" value="Transcribed_RNA"/>
</dbReference>
<sequence length="36" mass="4271">MNRASLQIYRRLKKSNRNIRMSLIIKVSLKLIQLTA</sequence>